<sequence>MHIIPTILCGGAGSRLWPVSRELHPKPFICLSDGQSFLQKAFLRAASIPKINEILTVTNRELFFKTEDEYRGVNQQGLFLSYILEPFGRNTAAAIALAALQVANKYGNEAILLILPADHLINAPDAFQSAIDQAIQLAQDEKLVTFGIKPTLPESGYGYIQIDEDFPLTSVKQKEQTLGYLAKQFVEKPTIEIAQTYLEAGCYFWNSGMFCFTAGTVIKHLQHYCSDIYETAKTCLEQSITIENTKVAQIQLQQEHFAKVPSNSFDYALMEPAAKSTDAIAVIPCDIGWSDIGSWRALGDLSTADTQGNRIQGETLLYNTENCYIQSNDRLISTVGLKNLIIIDTPDAVLVADKEQAQDVRHIYTALKETNHKAYKLHQTVHRPWGNYTILDEGKNFKIKRLEVNPGAKLSLQMHHHRSEHWIVVSGIAQVINGDKELLVRMNESTYIPAGSIHRLGNPGVLNLVIIEVQSGEYLGEDDIVRFEDNYGRL</sequence>
<evidence type="ECO:0000259" key="11">
    <source>
        <dbReference type="Pfam" id="PF01050"/>
    </source>
</evidence>
<feature type="domain" description="Nucleotidyl transferase" evidence="10">
    <location>
        <begin position="5"/>
        <end position="307"/>
    </location>
</feature>
<accession>A0A378JQ18</accession>
<dbReference type="OrthoDB" id="9806359at2"/>
<feature type="domain" description="MannoseP isomerase/GMP-like beta-helix" evidence="12">
    <location>
        <begin position="317"/>
        <end position="364"/>
    </location>
</feature>
<dbReference type="PANTHER" id="PTHR46390:SF1">
    <property type="entry name" value="MANNOSE-1-PHOSPHATE GUANYLYLTRANSFERASE"/>
    <property type="match status" value="1"/>
</dbReference>
<evidence type="ECO:0000313" key="13">
    <source>
        <dbReference type="EMBL" id="STX50222.1"/>
    </source>
</evidence>
<dbReference type="Gene3D" id="2.60.120.10">
    <property type="entry name" value="Jelly Rolls"/>
    <property type="match status" value="1"/>
</dbReference>
<dbReference type="RefSeq" id="WP_115329842.1">
    <property type="nucleotide sequence ID" value="NZ_CAAAHP010000011.1"/>
</dbReference>
<dbReference type="InterPro" id="IPR054566">
    <property type="entry name" value="ManC/GMP-like_b-helix"/>
</dbReference>
<dbReference type="Pfam" id="PF01050">
    <property type="entry name" value="MannoseP_isomer"/>
    <property type="match status" value="1"/>
</dbReference>
<dbReference type="SUPFAM" id="SSF51182">
    <property type="entry name" value="RmlC-like cupins"/>
    <property type="match status" value="1"/>
</dbReference>
<evidence type="ECO:0000259" key="12">
    <source>
        <dbReference type="Pfam" id="PF22640"/>
    </source>
</evidence>
<dbReference type="InterPro" id="IPR049577">
    <property type="entry name" value="GMPP_N"/>
</dbReference>
<dbReference type="CDD" id="cd02509">
    <property type="entry name" value="GDP-M1P_Guanylyltransferase"/>
    <property type="match status" value="1"/>
</dbReference>
<evidence type="ECO:0000256" key="9">
    <source>
        <dbReference type="RuleBase" id="RU004190"/>
    </source>
</evidence>
<comment type="similarity">
    <text evidence="2 9">Belongs to the mannose-6-phosphate isomerase type 2 family.</text>
</comment>
<gene>
    <name evidence="13" type="primary">cpsB_1</name>
    <name evidence="13" type="ORF">NCTC13316_00289</name>
</gene>
<dbReference type="FunFam" id="2.60.120.10:FF:000032">
    <property type="entry name" value="Mannose-1-phosphate guanylyltransferase/mannose-6-phosphate isomerase"/>
    <property type="match status" value="1"/>
</dbReference>
<dbReference type="GO" id="GO:0004475">
    <property type="term" value="F:mannose-1-phosphate guanylyltransferase (GTP) activity"/>
    <property type="evidence" value="ECO:0007669"/>
    <property type="project" value="UniProtKB-EC"/>
</dbReference>
<name>A0A378JQ18_9GAMM</name>
<proteinExistence type="inferred from homology"/>
<evidence type="ECO:0000256" key="4">
    <source>
        <dbReference type="ARBA" id="ARBA00022679"/>
    </source>
</evidence>
<dbReference type="InterPro" id="IPR006375">
    <property type="entry name" value="Man1P_GuaTrfase/Man6P_Isoase"/>
</dbReference>
<organism evidence="13 14">
    <name type="scientific">Legionella busanensis</name>
    <dbReference type="NCBI Taxonomy" id="190655"/>
    <lineage>
        <taxon>Bacteria</taxon>
        <taxon>Pseudomonadati</taxon>
        <taxon>Pseudomonadota</taxon>
        <taxon>Gammaproteobacteria</taxon>
        <taxon>Legionellales</taxon>
        <taxon>Legionellaceae</taxon>
        <taxon>Legionella</taxon>
    </lineage>
</organism>
<dbReference type="InterPro" id="IPR005835">
    <property type="entry name" value="NTP_transferase_dom"/>
</dbReference>
<dbReference type="EC" id="2.7.7.13" evidence="3"/>
<evidence type="ECO:0000256" key="5">
    <source>
        <dbReference type="ARBA" id="ARBA00022695"/>
    </source>
</evidence>
<evidence type="ECO:0000256" key="6">
    <source>
        <dbReference type="ARBA" id="ARBA00022741"/>
    </source>
</evidence>
<dbReference type="InterPro" id="IPR011051">
    <property type="entry name" value="RmlC_Cupin_sf"/>
</dbReference>
<evidence type="ECO:0000256" key="3">
    <source>
        <dbReference type="ARBA" id="ARBA00012387"/>
    </source>
</evidence>
<dbReference type="InterPro" id="IPR001538">
    <property type="entry name" value="Man6P_isomerase-2_C"/>
</dbReference>
<evidence type="ECO:0000256" key="7">
    <source>
        <dbReference type="ARBA" id="ARBA00023134"/>
    </source>
</evidence>
<feature type="domain" description="Mannose-6-phosphate isomerase type II C-terminal" evidence="11">
    <location>
        <begin position="371"/>
        <end position="485"/>
    </location>
</feature>
<dbReference type="PANTHER" id="PTHR46390">
    <property type="entry name" value="MANNOSE-1-PHOSPHATE GUANYLYLTRANSFERASE"/>
    <property type="match status" value="1"/>
</dbReference>
<evidence type="ECO:0000256" key="2">
    <source>
        <dbReference type="ARBA" id="ARBA00006115"/>
    </source>
</evidence>
<dbReference type="NCBIfam" id="TIGR01479">
    <property type="entry name" value="GMP_PMI"/>
    <property type="match status" value="1"/>
</dbReference>
<dbReference type="Pfam" id="PF22640">
    <property type="entry name" value="ManC_GMP_beta-helix"/>
    <property type="match status" value="1"/>
</dbReference>
<evidence type="ECO:0000259" key="10">
    <source>
        <dbReference type="Pfam" id="PF00483"/>
    </source>
</evidence>
<reference evidence="13 14" key="1">
    <citation type="submission" date="2018-06" db="EMBL/GenBank/DDBJ databases">
        <authorList>
            <consortium name="Pathogen Informatics"/>
            <person name="Doyle S."/>
        </authorList>
    </citation>
    <scope>NUCLEOTIDE SEQUENCE [LARGE SCALE GENOMIC DNA]</scope>
    <source>
        <strain evidence="13 14">NCTC13316</strain>
    </source>
</reference>
<dbReference type="Pfam" id="PF00483">
    <property type="entry name" value="NTP_transferase"/>
    <property type="match status" value="1"/>
</dbReference>
<dbReference type="GO" id="GO:0005525">
    <property type="term" value="F:GTP binding"/>
    <property type="evidence" value="ECO:0007669"/>
    <property type="project" value="UniProtKB-KW"/>
</dbReference>
<dbReference type="FunFam" id="3.90.550.10:FF:000046">
    <property type="entry name" value="Mannose-1-phosphate guanylyltransferase (GDP)"/>
    <property type="match status" value="1"/>
</dbReference>
<keyword evidence="7" id="KW-0342">GTP-binding</keyword>
<keyword evidence="4 13" id="KW-0808">Transferase</keyword>
<keyword evidence="14" id="KW-1185">Reference proteome</keyword>
<evidence type="ECO:0000256" key="1">
    <source>
        <dbReference type="ARBA" id="ARBA00004823"/>
    </source>
</evidence>
<protein>
    <recommendedName>
        <fullName evidence="3">mannose-1-phosphate guanylyltransferase</fullName>
        <ecNumber evidence="3">2.7.7.13</ecNumber>
    </recommendedName>
</protein>
<evidence type="ECO:0000256" key="8">
    <source>
        <dbReference type="ARBA" id="ARBA00047343"/>
    </source>
</evidence>
<dbReference type="InterPro" id="IPR029044">
    <property type="entry name" value="Nucleotide-diphossugar_trans"/>
</dbReference>
<dbReference type="SUPFAM" id="SSF53448">
    <property type="entry name" value="Nucleotide-diphospho-sugar transferases"/>
    <property type="match status" value="1"/>
</dbReference>
<dbReference type="Gene3D" id="3.90.550.10">
    <property type="entry name" value="Spore Coat Polysaccharide Biosynthesis Protein SpsA, Chain A"/>
    <property type="match status" value="1"/>
</dbReference>
<dbReference type="InterPro" id="IPR014710">
    <property type="entry name" value="RmlC-like_jellyroll"/>
</dbReference>
<dbReference type="EMBL" id="UGOD01000001">
    <property type="protein sequence ID" value="STX50222.1"/>
    <property type="molecule type" value="Genomic_DNA"/>
</dbReference>
<dbReference type="AlphaFoldDB" id="A0A378JQ18"/>
<comment type="pathway">
    <text evidence="1">Nucleotide-sugar biosynthesis; GDP-alpha-D-mannose biosynthesis; GDP-alpha-D-mannose from alpha-D-mannose 1-phosphate (GTP route): step 1/1.</text>
</comment>
<dbReference type="Proteomes" id="UP000254794">
    <property type="component" value="Unassembled WGS sequence"/>
</dbReference>
<keyword evidence="6" id="KW-0547">Nucleotide-binding</keyword>
<dbReference type="GO" id="GO:0009298">
    <property type="term" value="P:GDP-mannose biosynthetic process"/>
    <property type="evidence" value="ECO:0007669"/>
    <property type="project" value="UniProtKB-UniPathway"/>
</dbReference>
<evidence type="ECO:0000313" key="14">
    <source>
        <dbReference type="Proteomes" id="UP000254794"/>
    </source>
</evidence>
<dbReference type="CDD" id="cd02213">
    <property type="entry name" value="cupin_PMI_typeII_C"/>
    <property type="match status" value="1"/>
</dbReference>
<dbReference type="UniPathway" id="UPA00126">
    <property type="reaction ID" value="UER00930"/>
</dbReference>
<comment type="catalytic activity">
    <reaction evidence="8">
        <text>alpha-D-mannose 1-phosphate + GTP + H(+) = GDP-alpha-D-mannose + diphosphate</text>
        <dbReference type="Rhea" id="RHEA:15229"/>
        <dbReference type="ChEBI" id="CHEBI:15378"/>
        <dbReference type="ChEBI" id="CHEBI:33019"/>
        <dbReference type="ChEBI" id="CHEBI:37565"/>
        <dbReference type="ChEBI" id="CHEBI:57527"/>
        <dbReference type="ChEBI" id="CHEBI:58409"/>
        <dbReference type="EC" id="2.7.7.13"/>
    </reaction>
</comment>
<dbReference type="GO" id="GO:0000271">
    <property type="term" value="P:polysaccharide biosynthetic process"/>
    <property type="evidence" value="ECO:0007669"/>
    <property type="project" value="InterPro"/>
</dbReference>
<keyword evidence="5 13" id="KW-0548">Nucleotidyltransferase</keyword>
<dbReference type="InterPro" id="IPR051161">
    <property type="entry name" value="Mannose-6P_isomerase_type2"/>
</dbReference>